<organism evidence="2 3">
    <name type="scientific">Paraburkholderia rhynchosiae</name>
    <dbReference type="NCBI Taxonomy" id="487049"/>
    <lineage>
        <taxon>Bacteria</taxon>
        <taxon>Pseudomonadati</taxon>
        <taxon>Pseudomonadota</taxon>
        <taxon>Betaproteobacteria</taxon>
        <taxon>Burkholderiales</taxon>
        <taxon>Burkholderiaceae</taxon>
        <taxon>Paraburkholderia</taxon>
    </lineage>
</organism>
<dbReference type="OrthoDB" id="9929811at2"/>
<gene>
    <name evidence="2" type="ORF">LMG27174_05753</name>
</gene>
<accession>A0A6J5C8L0</accession>
<dbReference type="AlphaFoldDB" id="A0A6J5C8L0"/>
<evidence type="ECO:0000313" key="2">
    <source>
        <dbReference type="EMBL" id="CAB3730524.1"/>
    </source>
</evidence>
<sequence>MIRAMDRFYEKHPNISFAIAVLAVFAIMYIARDWDQSETSVLRLQMMAASRSAT</sequence>
<reference evidence="2 3" key="1">
    <citation type="submission" date="2020-04" db="EMBL/GenBank/DDBJ databases">
        <authorList>
            <person name="De Canck E."/>
        </authorList>
    </citation>
    <scope>NUCLEOTIDE SEQUENCE [LARGE SCALE GENOMIC DNA]</scope>
    <source>
        <strain evidence="2 3">LMG 27174</strain>
    </source>
</reference>
<dbReference type="RefSeq" id="WP_158244526.1">
    <property type="nucleotide sequence ID" value="NZ_CADIJZ010000027.1"/>
</dbReference>
<protein>
    <submittedName>
        <fullName evidence="2">Uncharacterized protein</fullName>
    </submittedName>
</protein>
<feature type="transmembrane region" description="Helical" evidence="1">
    <location>
        <begin position="12"/>
        <end position="31"/>
    </location>
</feature>
<keyword evidence="1" id="KW-0812">Transmembrane</keyword>
<dbReference type="EMBL" id="CADIJZ010000027">
    <property type="protein sequence ID" value="CAB3730524.1"/>
    <property type="molecule type" value="Genomic_DNA"/>
</dbReference>
<evidence type="ECO:0000256" key="1">
    <source>
        <dbReference type="SAM" id="Phobius"/>
    </source>
</evidence>
<dbReference type="Proteomes" id="UP000494205">
    <property type="component" value="Unassembled WGS sequence"/>
</dbReference>
<name>A0A6J5C8L0_9BURK</name>
<keyword evidence="1" id="KW-1133">Transmembrane helix</keyword>
<keyword evidence="1" id="KW-0472">Membrane</keyword>
<evidence type="ECO:0000313" key="3">
    <source>
        <dbReference type="Proteomes" id="UP000494205"/>
    </source>
</evidence>
<proteinExistence type="predicted"/>